<dbReference type="Proteomes" id="UP000175616">
    <property type="component" value="Unassembled WGS sequence"/>
</dbReference>
<evidence type="ECO:0000313" key="2">
    <source>
        <dbReference type="EMBL" id="OFC45404.1"/>
    </source>
</evidence>
<dbReference type="RefSeq" id="WP_070113979.1">
    <property type="nucleotide sequence ID" value="NZ_LZYE01000061.1"/>
</dbReference>
<dbReference type="EMBL" id="LZYE01000061">
    <property type="protein sequence ID" value="OFC37945.1"/>
    <property type="molecule type" value="Genomic_DNA"/>
</dbReference>
<organism evidence="1 3">
    <name type="scientific">Acidithiobacillus caldus</name>
    <dbReference type="NCBI Taxonomy" id="33059"/>
    <lineage>
        <taxon>Bacteria</taxon>
        <taxon>Pseudomonadati</taxon>
        <taxon>Pseudomonadota</taxon>
        <taxon>Acidithiobacillia</taxon>
        <taxon>Acidithiobacillales</taxon>
        <taxon>Acidithiobacillaceae</taxon>
        <taxon>Acidithiobacillus</taxon>
    </lineage>
</organism>
<accession>A0A1E7YQ11</accession>
<gene>
    <name evidence="1" type="ORF">BAE27_03100</name>
    <name evidence="2" type="ORF">BAE30_13925</name>
</gene>
<sequence>MMKDYAAHERHQLIGLGHEQVEQELRRSPALFVLTNFRRLKRGNVRMAMGSLAGFYKAVVQRIVG</sequence>
<evidence type="ECO:0000313" key="4">
    <source>
        <dbReference type="Proteomes" id="UP000175707"/>
    </source>
</evidence>
<dbReference type="AlphaFoldDB" id="A0A1E7YQ11"/>
<comment type="caution">
    <text evidence="1">The sequence shown here is derived from an EMBL/GenBank/DDBJ whole genome shotgun (WGS) entry which is preliminary data.</text>
</comment>
<evidence type="ECO:0000313" key="3">
    <source>
        <dbReference type="Proteomes" id="UP000175616"/>
    </source>
</evidence>
<dbReference type="EMBL" id="LZYH01000935">
    <property type="protein sequence ID" value="OFC45404.1"/>
    <property type="molecule type" value="Genomic_DNA"/>
</dbReference>
<dbReference type="Proteomes" id="UP000175707">
    <property type="component" value="Unassembled WGS sequence"/>
</dbReference>
<reference evidence="3 4" key="1">
    <citation type="submission" date="2016-06" db="EMBL/GenBank/DDBJ databases">
        <title>Gene turnover analysis identifies the evolutionary adaptation of the extremophile Acidithiobacillus caldus.</title>
        <authorList>
            <person name="Zhang X."/>
        </authorList>
    </citation>
    <scope>NUCLEOTIDE SEQUENCE [LARGE SCALE GENOMIC DNA]</scope>
    <source>
        <strain evidence="1 3">DX</strain>
        <strain evidence="2 4">S1</strain>
    </source>
</reference>
<protein>
    <submittedName>
        <fullName evidence="1">Uncharacterized protein</fullName>
    </submittedName>
</protein>
<name>A0A1E7YQ11_9PROT</name>
<proteinExistence type="predicted"/>
<evidence type="ECO:0000313" key="1">
    <source>
        <dbReference type="EMBL" id="OFC37945.1"/>
    </source>
</evidence>